<keyword evidence="4" id="KW-1185">Reference proteome</keyword>
<keyword evidence="1" id="KW-1133">Transmembrane helix</keyword>
<dbReference type="GO" id="GO:0090313">
    <property type="term" value="P:regulation of protein targeting to membrane"/>
    <property type="evidence" value="ECO:0007669"/>
    <property type="project" value="TreeGrafter"/>
</dbReference>
<accession>A0A1R4HH55</accession>
<evidence type="ECO:0000256" key="1">
    <source>
        <dbReference type="SAM" id="Phobius"/>
    </source>
</evidence>
<feature type="domain" description="AsmA" evidence="2">
    <location>
        <begin position="5"/>
        <end position="389"/>
    </location>
</feature>
<evidence type="ECO:0000259" key="2">
    <source>
        <dbReference type="Pfam" id="PF05170"/>
    </source>
</evidence>
<evidence type="ECO:0000313" key="4">
    <source>
        <dbReference type="Proteomes" id="UP000195442"/>
    </source>
</evidence>
<dbReference type="Pfam" id="PF05170">
    <property type="entry name" value="AsmA"/>
    <property type="match status" value="1"/>
</dbReference>
<reference evidence="4" key="1">
    <citation type="submission" date="2017-02" db="EMBL/GenBank/DDBJ databases">
        <authorList>
            <person name="Daims H."/>
        </authorList>
    </citation>
    <scope>NUCLEOTIDE SEQUENCE [LARGE SCALE GENOMIC DNA]</scope>
</reference>
<dbReference type="Proteomes" id="UP000195442">
    <property type="component" value="Unassembled WGS sequence"/>
</dbReference>
<dbReference type="AlphaFoldDB" id="A0A1R4HH55"/>
<gene>
    <name evidence="3" type="ORF">CRENPOLYSF2_640013</name>
</gene>
<feature type="transmembrane region" description="Helical" evidence="1">
    <location>
        <begin position="7"/>
        <end position="30"/>
    </location>
</feature>
<dbReference type="RefSeq" id="WP_087148280.1">
    <property type="nucleotide sequence ID" value="NZ_FUKJ01000429.1"/>
</dbReference>
<keyword evidence="1" id="KW-0812">Transmembrane</keyword>
<proteinExistence type="predicted"/>
<dbReference type="EMBL" id="FUKJ01000429">
    <property type="protein sequence ID" value="SJM95578.1"/>
    <property type="molecule type" value="Genomic_DNA"/>
</dbReference>
<organism evidence="3 4">
    <name type="scientific">Crenothrix polyspora</name>
    <dbReference type="NCBI Taxonomy" id="360316"/>
    <lineage>
        <taxon>Bacteria</taxon>
        <taxon>Pseudomonadati</taxon>
        <taxon>Pseudomonadota</taxon>
        <taxon>Gammaproteobacteria</taxon>
        <taxon>Methylococcales</taxon>
        <taxon>Crenotrichaceae</taxon>
        <taxon>Crenothrix</taxon>
    </lineage>
</organism>
<protein>
    <recommendedName>
        <fullName evidence="2">AsmA domain-containing protein</fullName>
    </recommendedName>
</protein>
<dbReference type="PANTHER" id="PTHR30441">
    <property type="entry name" value="DUF748 DOMAIN-CONTAINING PROTEIN"/>
    <property type="match status" value="1"/>
</dbReference>
<dbReference type="GO" id="GO:0005886">
    <property type="term" value="C:plasma membrane"/>
    <property type="evidence" value="ECO:0007669"/>
    <property type="project" value="TreeGrafter"/>
</dbReference>
<keyword evidence="1" id="KW-0472">Membrane</keyword>
<name>A0A1R4HH55_9GAMM</name>
<dbReference type="OrthoDB" id="9766390at2"/>
<evidence type="ECO:0000313" key="3">
    <source>
        <dbReference type="EMBL" id="SJM95578.1"/>
    </source>
</evidence>
<dbReference type="PANTHER" id="PTHR30441:SF4">
    <property type="entry name" value="PROTEIN ASMA"/>
    <property type="match status" value="1"/>
</dbReference>
<sequence length="435" mass="47733">MLKPIKIMLICIVASILILLVIVCSLWFVIDINDFKPEISAAIKNRTGRDVTFNEQLKLTLFPELSLSTGAIVLGNPDGFQGYFMAVDDISLRLKPLPLLRKKIDADIAQIRGFKLNLITTPQGLHNWDTVFSKTTDTPTNMAALMAGLSINGINIENGHLNWNNQQSGQNIEVDSINLTTTPIAINTPITSHFSLIATDTANQITASITGQTTLTFNDNLNIFALNNTHLHTTVTRKVTSEKPVTFSLSSPEVLIDKTQQSIKVSELQLKSADLQVTSNMIASLNSPPTLSGKIRIMPFNPSQLMTQLALPQPPHRDKTVLQHLDGQFSFYATRNGITISPLLMTLDDSSVSGSVIMNDYTKPITTFNLALDAIDVDRYLPPMTKNSKPTDPAAILAIMPVETLRKLRTTGSLAINKLAINNATLRHIQLTLGE</sequence>
<dbReference type="InterPro" id="IPR007844">
    <property type="entry name" value="AsmA"/>
</dbReference>
<dbReference type="InterPro" id="IPR052894">
    <property type="entry name" value="AsmA-related"/>
</dbReference>